<reference evidence="4 5" key="1">
    <citation type="submission" date="2018-10" db="EMBL/GenBank/DDBJ databases">
        <title>Genomic Encyclopedia of Type Strains, Phase IV (KMG-IV): sequencing the most valuable type-strain genomes for metagenomic binning, comparative biology and taxonomic classification.</title>
        <authorList>
            <person name="Goeker M."/>
        </authorList>
    </citation>
    <scope>NUCLEOTIDE SEQUENCE [LARGE SCALE GENOMIC DNA]</scope>
    <source>
        <strain evidence="4 5">DSM 25080</strain>
    </source>
</reference>
<evidence type="ECO:0000313" key="5">
    <source>
        <dbReference type="Proteomes" id="UP000267187"/>
    </source>
</evidence>
<sequence>MILLNYYKADPATHVLKVKNGKNAASGRGLSFFYNAAVTSVVAIPVNVQEAHYIFSLQSHDFQKVVVQGQLIFKVVDAERLAEVMNFTLKPNGEAYVSEDPLKLNDKVVKPFQQIAQKRVMGLELKDALNIGAALRDEALAALISHEGLQNIGIAVTDLIIDDIKPNQETQRALEAEARELLLQKADDAIYRRRKAAVEQEGTIKDAELANELAVQLKEQEIARNQLDNEQQLSQARAENDQLELAAKIDLERVRNEQVELEAANDHIRADVKAYSIKAQLEAAASLPAEQLRMLALAKMGPGELIASAIEQLAMNADKVGNINFSPELLSSLQQAQGTEA</sequence>
<evidence type="ECO:0000256" key="1">
    <source>
        <dbReference type="ARBA" id="ARBA00004167"/>
    </source>
</evidence>
<dbReference type="RefSeq" id="WP_121876006.1">
    <property type="nucleotide sequence ID" value="NZ_REFJ01000001.1"/>
</dbReference>
<dbReference type="GO" id="GO:0016020">
    <property type="term" value="C:membrane"/>
    <property type="evidence" value="ECO:0007669"/>
    <property type="project" value="UniProtKB-SubCell"/>
</dbReference>
<protein>
    <submittedName>
        <fullName evidence="4">SPFH domain/Band 7 family protein</fullName>
    </submittedName>
</protein>
<keyword evidence="5" id="KW-1185">Reference proteome</keyword>
<dbReference type="OrthoDB" id="3469168at2"/>
<evidence type="ECO:0000313" key="4">
    <source>
        <dbReference type="EMBL" id="RMA82694.1"/>
    </source>
</evidence>
<dbReference type="AlphaFoldDB" id="A0A3M0AEV4"/>
<name>A0A3M0AEV4_9GAMM</name>
<dbReference type="SUPFAM" id="SSF117892">
    <property type="entry name" value="Band 7/SPFH domain"/>
    <property type="match status" value="1"/>
</dbReference>
<dbReference type="Pfam" id="PF01145">
    <property type="entry name" value="Band_7"/>
    <property type="match status" value="1"/>
</dbReference>
<comment type="caution">
    <text evidence="4">The sequence shown here is derived from an EMBL/GenBank/DDBJ whole genome shotgun (WGS) entry which is preliminary data.</text>
</comment>
<accession>A0A3M0AEV4</accession>
<dbReference type="Proteomes" id="UP000267187">
    <property type="component" value="Unassembled WGS sequence"/>
</dbReference>
<organism evidence="4 5">
    <name type="scientific">Umboniibacter marinipuniceus</name>
    <dbReference type="NCBI Taxonomy" id="569599"/>
    <lineage>
        <taxon>Bacteria</taxon>
        <taxon>Pseudomonadati</taxon>
        <taxon>Pseudomonadota</taxon>
        <taxon>Gammaproteobacteria</taxon>
        <taxon>Cellvibrionales</taxon>
        <taxon>Cellvibrionaceae</taxon>
        <taxon>Umboniibacter</taxon>
    </lineage>
</organism>
<dbReference type="InterPro" id="IPR036013">
    <property type="entry name" value="Band_7/SPFH_dom_sf"/>
</dbReference>
<evidence type="ECO:0000256" key="2">
    <source>
        <dbReference type="SAM" id="Coils"/>
    </source>
</evidence>
<dbReference type="EMBL" id="REFJ01000001">
    <property type="protein sequence ID" value="RMA82694.1"/>
    <property type="molecule type" value="Genomic_DNA"/>
</dbReference>
<proteinExistence type="predicted"/>
<dbReference type="InterPro" id="IPR001107">
    <property type="entry name" value="Band_7"/>
</dbReference>
<comment type="subcellular location">
    <subcellularLocation>
        <location evidence="1">Membrane</location>
        <topology evidence="1">Single-pass membrane protein</topology>
    </subcellularLocation>
</comment>
<feature type="coiled-coil region" evidence="2">
    <location>
        <begin position="210"/>
        <end position="271"/>
    </location>
</feature>
<feature type="domain" description="Band 7" evidence="3">
    <location>
        <begin position="19"/>
        <end position="195"/>
    </location>
</feature>
<evidence type="ECO:0000259" key="3">
    <source>
        <dbReference type="Pfam" id="PF01145"/>
    </source>
</evidence>
<gene>
    <name evidence="4" type="ORF">DFR27_0651</name>
</gene>
<keyword evidence="2" id="KW-0175">Coiled coil</keyword>